<dbReference type="InterPro" id="IPR032697">
    <property type="entry name" value="SQ_cyclase_N"/>
</dbReference>
<dbReference type="RefSeq" id="WP_377747401.1">
    <property type="nucleotide sequence ID" value="NZ_CAJZAH010000001.1"/>
</dbReference>
<evidence type="ECO:0000256" key="2">
    <source>
        <dbReference type="ARBA" id="ARBA00009755"/>
    </source>
</evidence>
<comment type="caution">
    <text evidence="7">The sequence shown here is derived from an EMBL/GenBank/DDBJ whole genome shotgun (WGS) entry which is preliminary data.</text>
</comment>
<dbReference type="CDD" id="cd02892">
    <property type="entry name" value="SQCY_1"/>
    <property type="match status" value="1"/>
</dbReference>
<organism evidence="7 8">
    <name type="scientific">Cupriavidus respiraculi</name>
    <dbReference type="NCBI Taxonomy" id="195930"/>
    <lineage>
        <taxon>Bacteria</taxon>
        <taxon>Pseudomonadati</taxon>
        <taxon>Pseudomonadota</taxon>
        <taxon>Betaproteobacteria</taxon>
        <taxon>Burkholderiales</taxon>
        <taxon>Burkholderiaceae</taxon>
        <taxon>Cupriavidus</taxon>
    </lineage>
</organism>
<accession>A0ABN7XYT3</accession>
<evidence type="ECO:0000313" key="7">
    <source>
        <dbReference type="EMBL" id="CAG9165316.1"/>
    </source>
</evidence>
<evidence type="ECO:0000256" key="1">
    <source>
        <dbReference type="ARBA" id="ARBA00004999"/>
    </source>
</evidence>
<dbReference type="PROSITE" id="PS01074">
    <property type="entry name" value="TERPENE_SYNTHASES"/>
    <property type="match status" value="1"/>
</dbReference>
<keyword evidence="7" id="KW-0456">Lyase</keyword>
<dbReference type="PANTHER" id="PTHR11764:SF20">
    <property type="entry name" value="LANOSTEROL SYNTHASE"/>
    <property type="match status" value="1"/>
</dbReference>
<keyword evidence="8" id="KW-1185">Reference proteome</keyword>
<dbReference type="NCBIfam" id="TIGR01507">
    <property type="entry name" value="hopene_cyclase"/>
    <property type="match status" value="1"/>
</dbReference>
<reference evidence="7 8" key="1">
    <citation type="submission" date="2021-08" db="EMBL/GenBank/DDBJ databases">
        <authorList>
            <person name="Peeters C."/>
        </authorList>
    </citation>
    <scope>NUCLEOTIDE SEQUENCE [LARGE SCALE GENOMIC DNA]</scope>
    <source>
        <strain evidence="7 8">LMG 21510</strain>
    </source>
</reference>
<dbReference type="PANTHER" id="PTHR11764">
    <property type="entry name" value="TERPENE CYCLASE/MUTASE FAMILY MEMBER"/>
    <property type="match status" value="1"/>
</dbReference>
<dbReference type="InterPro" id="IPR006400">
    <property type="entry name" value="Hopene-cyclase"/>
</dbReference>
<dbReference type="InterPro" id="IPR002365">
    <property type="entry name" value="Terpene_synthase_CS"/>
</dbReference>
<comment type="similarity">
    <text evidence="2">Belongs to the terpene cyclase/mutase family.</text>
</comment>
<keyword evidence="4" id="KW-0413">Isomerase</keyword>
<protein>
    <submittedName>
        <fullName evidence="7">Squalene--hopene cyclase</fullName>
        <ecNumber evidence="7">4.2.1.129</ecNumber>
    </submittedName>
</protein>
<keyword evidence="3" id="KW-0677">Repeat</keyword>
<dbReference type="InterPro" id="IPR032696">
    <property type="entry name" value="SQ_cyclase_C"/>
</dbReference>
<dbReference type="NCBIfam" id="TIGR01787">
    <property type="entry name" value="squalene_cyclas"/>
    <property type="match status" value="1"/>
</dbReference>
<evidence type="ECO:0000259" key="6">
    <source>
        <dbReference type="Pfam" id="PF13249"/>
    </source>
</evidence>
<evidence type="ECO:0000313" key="8">
    <source>
        <dbReference type="Proteomes" id="UP000721236"/>
    </source>
</evidence>
<name>A0ABN7XYT3_9BURK</name>
<dbReference type="SUPFAM" id="SSF48239">
    <property type="entry name" value="Terpenoid cyclases/Protein prenyltransferases"/>
    <property type="match status" value="2"/>
</dbReference>
<dbReference type="EC" id="4.2.1.129" evidence="7"/>
<proteinExistence type="inferred from homology"/>
<dbReference type="EMBL" id="CAJZAH010000001">
    <property type="protein sequence ID" value="CAG9165316.1"/>
    <property type="molecule type" value="Genomic_DNA"/>
</dbReference>
<evidence type="ECO:0000256" key="3">
    <source>
        <dbReference type="ARBA" id="ARBA00022737"/>
    </source>
</evidence>
<evidence type="ECO:0000256" key="4">
    <source>
        <dbReference type="ARBA" id="ARBA00023235"/>
    </source>
</evidence>
<dbReference type="Gene3D" id="1.50.10.20">
    <property type="match status" value="2"/>
</dbReference>
<dbReference type="InterPro" id="IPR018333">
    <property type="entry name" value="Squalene_cyclase"/>
</dbReference>
<dbReference type="InterPro" id="IPR008930">
    <property type="entry name" value="Terpenoid_cyclase/PrenylTrfase"/>
</dbReference>
<feature type="domain" description="Squalene cyclase C-terminal" evidence="5">
    <location>
        <begin position="333"/>
        <end position="664"/>
    </location>
</feature>
<comment type="pathway">
    <text evidence="1">Secondary metabolite biosynthesis; hopanoid biosynthesis.</text>
</comment>
<gene>
    <name evidence="7" type="primary">shc</name>
    <name evidence="7" type="ORF">LMG21510_00033</name>
</gene>
<dbReference type="SFLD" id="SFLDG01016">
    <property type="entry name" value="Prenyltransferase_Like_2"/>
    <property type="match status" value="1"/>
</dbReference>
<dbReference type="Pfam" id="PF13249">
    <property type="entry name" value="SQHop_cyclase_N"/>
    <property type="match status" value="1"/>
</dbReference>
<dbReference type="GO" id="GO:0016829">
    <property type="term" value="F:lyase activity"/>
    <property type="evidence" value="ECO:0007669"/>
    <property type="project" value="UniProtKB-KW"/>
</dbReference>
<dbReference type="Proteomes" id="UP000721236">
    <property type="component" value="Unassembled WGS sequence"/>
</dbReference>
<dbReference type="Pfam" id="PF13243">
    <property type="entry name" value="SQHop_cyclase_C"/>
    <property type="match status" value="1"/>
</dbReference>
<feature type="domain" description="Squalene cyclase N-terminal" evidence="6">
    <location>
        <begin position="34"/>
        <end position="322"/>
    </location>
</feature>
<evidence type="ECO:0000259" key="5">
    <source>
        <dbReference type="Pfam" id="PF13243"/>
    </source>
</evidence>
<sequence>MALPTTDHAARFAHFPRDFPDGQEPVPGTLAFAIARAVEALAASQQADGHWVFELEADATIPAEYVLLVHYLGESPDTVLEARIARYLRRLQNADGGWPLFHQGRSDVSASVKAYFALKMIGDDPEAAHMRLARECIHQLGGAESSNVFTRTLLALYGAMPWRAVPMMPVEILLLPLWFPFHLSKVAYWARTVMVPLLVLNSLRPRARNPRGVGIAELFRRAPASARMPGKAPHQSWRWHGLFRAFDAALRIAEPLLAASLRPRALRRAQAFVRERLNGDDGLGAIFPAMVNAVMMFDALGVPRTDAGAAQARAALDRLLVVRGDEAYCQPCLSPVWDTSLACHAMLEAGGERAWAAADRGLDWLRPLQVLDLAGDWAVRRPHLAPGGWAFQYANPHYPDVDDTAVVAMALDRASRDGLRGATLRAVSGARDNAALARAVEWVAGMQSANGGWGAFDPDNTHGYLNSIPFADHGALLDPPTADVSARCLSMLSQLGQGPANSGRAQAALRYLLGEQTADGSWYGRWGMNYIYGTWSALCALQAAGVAHDAAPMRRAVDWLLSIQNADGGWGEDGSSYRLDYQGHESAPSVPSQTAWALLALMAAGEVRHQAVARGVAWLLGAQQADGLWQEERYTAVGFPRVFYLRYHGYARYFPLWALARYRNLGAGGDGGVPPDAIAWGM</sequence>